<keyword evidence="1" id="KW-0472">Membrane</keyword>
<comment type="caution">
    <text evidence="2">The sequence shown here is derived from an EMBL/GenBank/DDBJ whole genome shotgun (WGS) entry which is preliminary data.</text>
</comment>
<dbReference type="RefSeq" id="WP_000429348.1">
    <property type="nucleotide sequence ID" value="NZ_CAXKUV010000001.1"/>
</dbReference>
<keyword evidence="1" id="KW-1133">Transmembrane helix</keyword>
<reference evidence="2 3" key="1">
    <citation type="submission" date="2020-01" db="EMBL/GenBank/DDBJ databases">
        <title>Analysis of Virulence and Antimicrobial Resistance Gene Carriage in Staphylococcus aureus Infections in Equids Using Whole Genome Sequencing.</title>
        <authorList>
            <person name="Little S.V."/>
            <person name="Hillhouse A.E."/>
            <person name="Cohen N.D."/>
            <person name="Lawhon S.D."/>
            <person name="Bryan L.K."/>
        </authorList>
    </citation>
    <scope>NUCLEOTIDE SEQUENCE [LARGE SCALE GENOMIC DNA]</scope>
    <source>
        <strain evidence="2 3">61-017</strain>
    </source>
</reference>
<dbReference type="EMBL" id="JAAFLG010000035">
    <property type="protein sequence ID" value="NDP57392.1"/>
    <property type="molecule type" value="Genomic_DNA"/>
</dbReference>
<proteinExistence type="predicted"/>
<dbReference type="AlphaFoldDB" id="A0ABD6JJH0"/>
<evidence type="ECO:0000313" key="2">
    <source>
        <dbReference type="EMBL" id="NDP57392.1"/>
    </source>
</evidence>
<feature type="transmembrane region" description="Helical" evidence="1">
    <location>
        <begin position="393"/>
        <end position="412"/>
    </location>
</feature>
<accession>A0ABD6JJH0</accession>
<feature type="transmembrane region" description="Helical" evidence="1">
    <location>
        <begin position="424"/>
        <end position="443"/>
    </location>
</feature>
<sequence>MENLLGFKLDYHYYVLKDYKNLLMQHIDPRFITKLFSDLSIIGIYTSWHDIDSLKCNSLDVFDIDTPLKSFEREDLAQFINDFYINFNNSSNIIGENIDTEFNRIILPPLILSISNEIKYIGVSVKFYRRSEFIIEVFQNIDNSTPSTNYESFIYSNLKIYKPIKKADKELLYVESEFNNIDESIYEYLSIIEFNIFKVLKTSFFNKHFSILYFDNKMFKLKFDSDLIAQFVNAPYIEELGNSFHQTITNIQHYHYDIFSQKKILAATINKSKYKISESEYKNNRLKYTAINISYLLSALIPIHNKIFINELKLLRADKWHFKSIRDVNLFSQFLNNINYNYTNLYTSNNYSINELYGKLKSSVLDKIPQTEIDHIFENMKINSINEKTNSTYLYINLISILTFIITCFSIIQVLDIFNINNNFMVSLPIIIILLIWLSWRFYKYSKFVKMMNNLNKFGIEKPPLIVKLYNFMFFN</sequence>
<evidence type="ECO:0000256" key="1">
    <source>
        <dbReference type="SAM" id="Phobius"/>
    </source>
</evidence>
<gene>
    <name evidence="2" type="ORF">GZ130_12490</name>
</gene>
<organism evidence="2 3">
    <name type="scientific">Staphylococcus aureus</name>
    <dbReference type="NCBI Taxonomy" id="1280"/>
    <lineage>
        <taxon>Bacteria</taxon>
        <taxon>Bacillati</taxon>
        <taxon>Bacillota</taxon>
        <taxon>Bacilli</taxon>
        <taxon>Bacillales</taxon>
        <taxon>Staphylococcaceae</taxon>
        <taxon>Staphylococcus</taxon>
    </lineage>
</organism>
<protein>
    <submittedName>
        <fullName evidence="2">Uncharacterized protein</fullName>
    </submittedName>
</protein>
<keyword evidence="1" id="KW-0812">Transmembrane</keyword>
<name>A0ABD6JJH0_STAAU</name>
<evidence type="ECO:0000313" key="3">
    <source>
        <dbReference type="Proteomes" id="UP000466646"/>
    </source>
</evidence>
<dbReference type="Proteomes" id="UP000466646">
    <property type="component" value="Unassembled WGS sequence"/>
</dbReference>